<evidence type="ECO:0000256" key="4">
    <source>
        <dbReference type="ARBA" id="ARBA00022679"/>
    </source>
</evidence>
<dbReference type="GO" id="GO:0016020">
    <property type="term" value="C:membrane"/>
    <property type="evidence" value="ECO:0007669"/>
    <property type="project" value="InterPro"/>
</dbReference>
<organism evidence="12 13">
    <name type="scientific">Nocardiopsis metallicus</name>
    <dbReference type="NCBI Taxonomy" id="179819"/>
    <lineage>
        <taxon>Bacteria</taxon>
        <taxon>Bacillati</taxon>
        <taxon>Actinomycetota</taxon>
        <taxon>Actinomycetes</taxon>
        <taxon>Streptosporangiales</taxon>
        <taxon>Nocardiopsidaceae</taxon>
        <taxon>Nocardiopsis</taxon>
    </lineage>
</organism>
<dbReference type="Pfam" id="PF07730">
    <property type="entry name" value="HisKA_3"/>
    <property type="match status" value="1"/>
</dbReference>
<keyword evidence="8" id="KW-0902">Two-component regulatory system</keyword>
<dbReference type="CDD" id="cd16917">
    <property type="entry name" value="HATPase_UhpB-NarQ-NarX-like"/>
    <property type="match status" value="1"/>
</dbReference>
<evidence type="ECO:0000256" key="1">
    <source>
        <dbReference type="ARBA" id="ARBA00000085"/>
    </source>
</evidence>
<dbReference type="EC" id="2.7.13.3" evidence="2"/>
<keyword evidence="10" id="KW-0812">Transmembrane</keyword>
<dbReference type="InterPro" id="IPR050482">
    <property type="entry name" value="Sensor_HK_TwoCompSys"/>
</dbReference>
<dbReference type="InterPro" id="IPR005467">
    <property type="entry name" value="His_kinase_dom"/>
</dbReference>
<evidence type="ECO:0000256" key="5">
    <source>
        <dbReference type="ARBA" id="ARBA00022741"/>
    </source>
</evidence>
<dbReference type="SMART" id="SM00387">
    <property type="entry name" value="HATPase_c"/>
    <property type="match status" value="1"/>
</dbReference>
<dbReference type="EMBL" id="JACHDO010000001">
    <property type="protein sequence ID" value="MBB5493984.1"/>
    <property type="molecule type" value="Genomic_DNA"/>
</dbReference>
<feature type="transmembrane region" description="Helical" evidence="10">
    <location>
        <begin position="68"/>
        <end position="92"/>
    </location>
</feature>
<feature type="transmembrane region" description="Helical" evidence="10">
    <location>
        <begin position="98"/>
        <end position="120"/>
    </location>
</feature>
<evidence type="ECO:0000313" key="13">
    <source>
        <dbReference type="Proteomes" id="UP000579647"/>
    </source>
</evidence>
<feature type="transmembrane region" description="Helical" evidence="10">
    <location>
        <begin position="42"/>
        <end position="61"/>
    </location>
</feature>
<keyword evidence="10" id="KW-1133">Transmembrane helix</keyword>
<feature type="domain" description="Histidine kinase" evidence="11">
    <location>
        <begin position="317"/>
        <end position="402"/>
    </location>
</feature>
<proteinExistence type="predicted"/>
<reference evidence="12 13" key="1">
    <citation type="submission" date="2020-08" db="EMBL/GenBank/DDBJ databases">
        <title>Sequencing the genomes of 1000 actinobacteria strains.</title>
        <authorList>
            <person name="Klenk H.-P."/>
        </authorList>
    </citation>
    <scope>NUCLEOTIDE SEQUENCE [LARGE SCALE GENOMIC DNA]</scope>
    <source>
        <strain evidence="12 13">DSM 44598</strain>
    </source>
</reference>
<dbReference type="GO" id="GO:0046983">
    <property type="term" value="F:protein dimerization activity"/>
    <property type="evidence" value="ECO:0007669"/>
    <property type="project" value="InterPro"/>
</dbReference>
<dbReference type="InterPro" id="IPR003594">
    <property type="entry name" value="HATPase_dom"/>
</dbReference>
<evidence type="ECO:0000256" key="9">
    <source>
        <dbReference type="SAM" id="Coils"/>
    </source>
</evidence>
<gene>
    <name evidence="12" type="ORF">HNR07_005121</name>
</gene>
<protein>
    <recommendedName>
        <fullName evidence="2">histidine kinase</fullName>
        <ecNumber evidence="2">2.7.13.3</ecNumber>
    </recommendedName>
</protein>
<dbReference type="InterPro" id="IPR036890">
    <property type="entry name" value="HATPase_C_sf"/>
</dbReference>
<evidence type="ECO:0000259" key="11">
    <source>
        <dbReference type="PROSITE" id="PS50109"/>
    </source>
</evidence>
<comment type="caution">
    <text evidence="12">The sequence shown here is derived from an EMBL/GenBank/DDBJ whole genome shotgun (WGS) entry which is preliminary data.</text>
</comment>
<dbReference type="PROSITE" id="PS50109">
    <property type="entry name" value="HIS_KIN"/>
    <property type="match status" value="1"/>
</dbReference>
<accession>A0A840WCW8</accession>
<keyword evidence="5" id="KW-0547">Nucleotide-binding</keyword>
<comment type="catalytic activity">
    <reaction evidence="1">
        <text>ATP + protein L-histidine = ADP + protein N-phospho-L-histidine.</text>
        <dbReference type="EC" id="2.7.13.3"/>
    </reaction>
</comment>
<keyword evidence="9" id="KW-0175">Coiled coil</keyword>
<evidence type="ECO:0000313" key="12">
    <source>
        <dbReference type="EMBL" id="MBB5493984.1"/>
    </source>
</evidence>
<dbReference type="Pfam" id="PF02518">
    <property type="entry name" value="HATPase_c"/>
    <property type="match status" value="1"/>
</dbReference>
<dbReference type="Gene3D" id="3.30.565.10">
    <property type="entry name" value="Histidine kinase-like ATPase, C-terminal domain"/>
    <property type="match status" value="1"/>
</dbReference>
<dbReference type="SUPFAM" id="SSF55874">
    <property type="entry name" value="ATPase domain of HSP90 chaperone/DNA topoisomerase II/histidine kinase"/>
    <property type="match status" value="1"/>
</dbReference>
<sequence length="404" mass="41658">MPDHSGSRDRSGRQAVIIDALLGFAVFAVVAIAIGADIGGGAPHPAVAYGFAAALGLLMLVRRRWPMTVLLVTSLLLITYYVVDLPVIGLAVPMAAALYSAASFGRTSWTVGAAVALVLVSTSSRALEGQDLAFLLGYELASTAAIMGAAIALGDGAKQRREGARQRERIAELDRQAREAESAERLARERARIARDLHDAVGHHLSVVSLHTAVAGEALEEGAVDLSAARTELEHVAQAAREGLRDLRSTVRALRGSGSGGGADGGVEQVAGLAHLAELVASVRAAGLAVEVRGNAAGEGTLVPPGLPGLVDATAYRVVQEALTNTIRHARARCAAVLIERTEDALEVTVTDDGTAAPADEHGKGMGLAGMRERVRMVEGTLQAGAAPGGGFRVRARIPLGGDA</sequence>
<keyword evidence="4" id="KW-0808">Transferase</keyword>
<evidence type="ECO:0000256" key="3">
    <source>
        <dbReference type="ARBA" id="ARBA00022553"/>
    </source>
</evidence>
<feature type="transmembrane region" description="Helical" evidence="10">
    <location>
        <begin position="16"/>
        <end position="36"/>
    </location>
</feature>
<evidence type="ECO:0000256" key="6">
    <source>
        <dbReference type="ARBA" id="ARBA00022777"/>
    </source>
</evidence>
<dbReference type="GO" id="GO:0005524">
    <property type="term" value="F:ATP binding"/>
    <property type="evidence" value="ECO:0007669"/>
    <property type="project" value="UniProtKB-KW"/>
</dbReference>
<evidence type="ECO:0000256" key="8">
    <source>
        <dbReference type="ARBA" id="ARBA00023012"/>
    </source>
</evidence>
<dbReference type="InterPro" id="IPR055558">
    <property type="entry name" value="DUF7134"/>
</dbReference>
<feature type="coiled-coil region" evidence="9">
    <location>
        <begin position="163"/>
        <end position="190"/>
    </location>
</feature>
<keyword evidence="3" id="KW-0597">Phosphoprotein</keyword>
<keyword evidence="13" id="KW-1185">Reference proteome</keyword>
<evidence type="ECO:0000256" key="2">
    <source>
        <dbReference type="ARBA" id="ARBA00012438"/>
    </source>
</evidence>
<evidence type="ECO:0000256" key="10">
    <source>
        <dbReference type="SAM" id="Phobius"/>
    </source>
</evidence>
<feature type="transmembrane region" description="Helical" evidence="10">
    <location>
        <begin position="132"/>
        <end position="153"/>
    </location>
</feature>
<dbReference type="RefSeq" id="WP_184367062.1">
    <property type="nucleotide sequence ID" value="NZ_BAAAKM010000071.1"/>
</dbReference>
<keyword evidence="7" id="KW-0067">ATP-binding</keyword>
<dbReference type="Gene3D" id="1.20.5.1930">
    <property type="match status" value="1"/>
</dbReference>
<dbReference type="GO" id="GO:0000155">
    <property type="term" value="F:phosphorelay sensor kinase activity"/>
    <property type="evidence" value="ECO:0007669"/>
    <property type="project" value="InterPro"/>
</dbReference>
<keyword evidence="6 12" id="KW-0418">Kinase</keyword>
<dbReference type="AlphaFoldDB" id="A0A840WCW8"/>
<dbReference type="Proteomes" id="UP000579647">
    <property type="component" value="Unassembled WGS sequence"/>
</dbReference>
<keyword evidence="10" id="KW-0472">Membrane</keyword>
<dbReference type="Pfam" id="PF23539">
    <property type="entry name" value="DUF7134"/>
    <property type="match status" value="1"/>
</dbReference>
<name>A0A840WCW8_9ACTN</name>
<dbReference type="PANTHER" id="PTHR24421">
    <property type="entry name" value="NITRATE/NITRITE SENSOR PROTEIN NARX-RELATED"/>
    <property type="match status" value="1"/>
</dbReference>
<dbReference type="PANTHER" id="PTHR24421:SF10">
    <property type="entry name" value="NITRATE_NITRITE SENSOR PROTEIN NARQ"/>
    <property type="match status" value="1"/>
</dbReference>
<dbReference type="InterPro" id="IPR011712">
    <property type="entry name" value="Sig_transdc_His_kin_sub3_dim/P"/>
</dbReference>
<evidence type="ECO:0000256" key="7">
    <source>
        <dbReference type="ARBA" id="ARBA00022840"/>
    </source>
</evidence>